<name>A0AAW0DBZ9_9AGAR</name>
<evidence type="ECO:0000256" key="5">
    <source>
        <dbReference type="ARBA" id="ARBA00022989"/>
    </source>
</evidence>
<protein>
    <recommendedName>
        <fullName evidence="9">Glycosyltransferase 61 catalytic domain-containing protein</fullName>
    </recommendedName>
</protein>
<keyword evidence="6 8" id="KW-0472">Membrane</keyword>
<keyword evidence="7" id="KW-0325">Glycoprotein</keyword>
<evidence type="ECO:0000256" key="3">
    <source>
        <dbReference type="ARBA" id="ARBA00022679"/>
    </source>
</evidence>
<evidence type="ECO:0000256" key="4">
    <source>
        <dbReference type="ARBA" id="ARBA00022692"/>
    </source>
</evidence>
<keyword evidence="2" id="KW-0328">Glycosyltransferase</keyword>
<dbReference type="InterPro" id="IPR007657">
    <property type="entry name" value="Glycosyltransferase_61"/>
</dbReference>
<comment type="subcellular location">
    <subcellularLocation>
        <location evidence="1">Membrane</location>
        <topology evidence="1">Single-pass membrane protein</topology>
    </subcellularLocation>
</comment>
<dbReference type="GO" id="GO:0005783">
    <property type="term" value="C:endoplasmic reticulum"/>
    <property type="evidence" value="ECO:0007669"/>
    <property type="project" value="TreeGrafter"/>
</dbReference>
<dbReference type="AlphaFoldDB" id="A0AAW0DBZ9"/>
<sequence length="534" mass="59833">MAATRRISRRDVILVVLGASLMHFSTILAPLSSQIKLINNVSLHSASPENIQILLPPPRSTPSTTIPVSSELLLAPDTPELDSVEPESNVSTKSLQETSIIAHAPGWTLFRNLYMSNSTLFIVTDSSSDFPQTRFMTSNPVKHVVNTPENLALRRPTPYDMDFISYDEAQRRWSGDSFENGDIRVSTVKGNTVLINEPRQFLRHYYHFVAELFFGVQAFWHGAFSAPSSDANRDYSQGPYPAPPPIHRIIFMHADAYGWRDDPGFNAYFLRAAFRNDRAWHFPLVLLADRFAAHRGQICGVATQRIAAEAVEAMRTKNQLVGARVGGWWAPVRNAVLQFARAELPENIANSELEQAVDVYGESTNSPLPMPKKVVVTYISRQFAGHRKLAPESHTGLVEALEDLAKRRDWEVNIMTAERKPRDEQLQIISRTTILVGVHGNGLTHLVMLPPTRISAVIEIFYPRGFAHDYQWTSTALGIRHFAFWNDTFRTAGVGEGKPPYSYPEGFQLNHIPVHGPAVVQLIEDHVEGKFAPP</sequence>
<gene>
    <name evidence="10" type="ORF">R3P38DRAFT_3257072</name>
</gene>
<evidence type="ECO:0000313" key="10">
    <source>
        <dbReference type="EMBL" id="KAK7048428.1"/>
    </source>
</evidence>
<keyword evidence="5 8" id="KW-1133">Transmembrane helix</keyword>
<evidence type="ECO:0000256" key="8">
    <source>
        <dbReference type="SAM" id="Phobius"/>
    </source>
</evidence>
<evidence type="ECO:0000313" key="11">
    <source>
        <dbReference type="Proteomes" id="UP001362999"/>
    </source>
</evidence>
<dbReference type="GO" id="GO:0016020">
    <property type="term" value="C:membrane"/>
    <property type="evidence" value="ECO:0007669"/>
    <property type="project" value="UniProtKB-SubCell"/>
</dbReference>
<accession>A0AAW0DBZ9</accession>
<evidence type="ECO:0000256" key="6">
    <source>
        <dbReference type="ARBA" id="ARBA00023136"/>
    </source>
</evidence>
<evidence type="ECO:0000256" key="1">
    <source>
        <dbReference type="ARBA" id="ARBA00004167"/>
    </source>
</evidence>
<reference evidence="10 11" key="1">
    <citation type="journal article" date="2024" name="J Genomics">
        <title>Draft genome sequencing and assembly of Favolaschia claudopus CIRM-BRFM 2984 isolated from oak limbs.</title>
        <authorList>
            <person name="Navarro D."/>
            <person name="Drula E."/>
            <person name="Chaduli D."/>
            <person name="Cazenave R."/>
            <person name="Ahrendt S."/>
            <person name="Wang J."/>
            <person name="Lipzen A."/>
            <person name="Daum C."/>
            <person name="Barry K."/>
            <person name="Grigoriev I.V."/>
            <person name="Favel A."/>
            <person name="Rosso M.N."/>
            <person name="Martin F."/>
        </authorList>
    </citation>
    <scope>NUCLEOTIDE SEQUENCE [LARGE SCALE GENOMIC DNA]</scope>
    <source>
        <strain evidence="10 11">CIRM-BRFM 2984</strain>
    </source>
</reference>
<evidence type="ECO:0000256" key="2">
    <source>
        <dbReference type="ARBA" id="ARBA00022676"/>
    </source>
</evidence>
<dbReference type="GO" id="GO:0035269">
    <property type="term" value="P:protein O-linked glycosylation via mannose"/>
    <property type="evidence" value="ECO:0007669"/>
    <property type="project" value="TreeGrafter"/>
</dbReference>
<feature type="domain" description="Glycosyltransferase 61 catalytic" evidence="9">
    <location>
        <begin position="347"/>
        <end position="452"/>
    </location>
</feature>
<dbReference type="Proteomes" id="UP001362999">
    <property type="component" value="Unassembled WGS sequence"/>
</dbReference>
<dbReference type="Pfam" id="PF04577">
    <property type="entry name" value="Glyco_transf_61"/>
    <property type="match status" value="1"/>
</dbReference>
<keyword evidence="4 8" id="KW-0812">Transmembrane</keyword>
<keyword evidence="3" id="KW-0808">Transferase</keyword>
<evidence type="ECO:0000256" key="7">
    <source>
        <dbReference type="ARBA" id="ARBA00023180"/>
    </source>
</evidence>
<dbReference type="PANTHER" id="PTHR20961:SF38">
    <property type="entry name" value="PROTEIN O-LINKED-MANNOSE BETA-1,4-N-ACETYLGLUCOSAMINYLTRANSFERASE 2"/>
    <property type="match status" value="1"/>
</dbReference>
<organism evidence="10 11">
    <name type="scientific">Favolaschia claudopus</name>
    <dbReference type="NCBI Taxonomy" id="2862362"/>
    <lineage>
        <taxon>Eukaryota</taxon>
        <taxon>Fungi</taxon>
        <taxon>Dikarya</taxon>
        <taxon>Basidiomycota</taxon>
        <taxon>Agaricomycotina</taxon>
        <taxon>Agaricomycetes</taxon>
        <taxon>Agaricomycetidae</taxon>
        <taxon>Agaricales</taxon>
        <taxon>Marasmiineae</taxon>
        <taxon>Mycenaceae</taxon>
        <taxon>Favolaschia</taxon>
    </lineage>
</organism>
<keyword evidence="11" id="KW-1185">Reference proteome</keyword>
<dbReference type="EMBL" id="JAWWNJ010000009">
    <property type="protein sequence ID" value="KAK7048428.1"/>
    <property type="molecule type" value="Genomic_DNA"/>
</dbReference>
<proteinExistence type="predicted"/>
<feature type="transmembrane region" description="Helical" evidence="8">
    <location>
        <begin position="12"/>
        <end position="31"/>
    </location>
</feature>
<dbReference type="InterPro" id="IPR049625">
    <property type="entry name" value="Glyco_transf_61_cat"/>
</dbReference>
<dbReference type="GO" id="GO:0097363">
    <property type="term" value="F:protein O-acetylglucosaminyltransferase activity"/>
    <property type="evidence" value="ECO:0007669"/>
    <property type="project" value="TreeGrafter"/>
</dbReference>
<comment type="caution">
    <text evidence="10">The sequence shown here is derived from an EMBL/GenBank/DDBJ whole genome shotgun (WGS) entry which is preliminary data.</text>
</comment>
<dbReference type="PANTHER" id="PTHR20961">
    <property type="entry name" value="GLYCOSYLTRANSFERASE"/>
    <property type="match status" value="1"/>
</dbReference>
<evidence type="ECO:0000259" key="9">
    <source>
        <dbReference type="Pfam" id="PF04577"/>
    </source>
</evidence>